<accession>A0A8X6UJU5</accession>
<evidence type="ECO:0000313" key="2">
    <source>
        <dbReference type="Proteomes" id="UP000887013"/>
    </source>
</evidence>
<organism evidence="1 2">
    <name type="scientific">Nephila pilipes</name>
    <name type="common">Giant wood spider</name>
    <name type="synonym">Nephila maculata</name>
    <dbReference type="NCBI Taxonomy" id="299642"/>
    <lineage>
        <taxon>Eukaryota</taxon>
        <taxon>Metazoa</taxon>
        <taxon>Ecdysozoa</taxon>
        <taxon>Arthropoda</taxon>
        <taxon>Chelicerata</taxon>
        <taxon>Arachnida</taxon>
        <taxon>Araneae</taxon>
        <taxon>Araneomorphae</taxon>
        <taxon>Entelegynae</taxon>
        <taxon>Araneoidea</taxon>
        <taxon>Nephilidae</taxon>
        <taxon>Nephila</taxon>
    </lineage>
</organism>
<dbReference type="EMBL" id="BMAW01129033">
    <property type="protein sequence ID" value="GFU28517.1"/>
    <property type="molecule type" value="Genomic_DNA"/>
</dbReference>
<dbReference type="Proteomes" id="UP000887013">
    <property type="component" value="Unassembled WGS sequence"/>
</dbReference>
<gene>
    <name evidence="1" type="ORF">NPIL_140001</name>
</gene>
<comment type="caution">
    <text evidence="1">The sequence shown here is derived from an EMBL/GenBank/DDBJ whole genome shotgun (WGS) entry which is preliminary data.</text>
</comment>
<dbReference type="AlphaFoldDB" id="A0A8X6UJU5"/>
<proteinExistence type="predicted"/>
<evidence type="ECO:0000313" key="1">
    <source>
        <dbReference type="EMBL" id="GFU28517.1"/>
    </source>
</evidence>
<name>A0A8X6UJU5_NEPPI</name>
<reference evidence="1" key="1">
    <citation type="submission" date="2020-08" db="EMBL/GenBank/DDBJ databases">
        <title>Multicomponent nature underlies the extraordinary mechanical properties of spider dragline silk.</title>
        <authorList>
            <person name="Kono N."/>
            <person name="Nakamura H."/>
            <person name="Mori M."/>
            <person name="Yoshida Y."/>
            <person name="Ohtoshi R."/>
            <person name="Malay A.D."/>
            <person name="Moran D.A.P."/>
            <person name="Tomita M."/>
            <person name="Numata K."/>
            <person name="Arakawa K."/>
        </authorList>
    </citation>
    <scope>NUCLEOTIDE SEQUENCE</scope>
</reference>
<sequence>MPVELRYGTSGGFPFTVIDVLLIYPNSVSFSSLFFYRSAGVLLVAWPEQIYRSVVPAGQFVGPARNCQVRASITLRFVHEHNGMTENYESNLIVIKCSLYLCYCKVQCFRHQYL</sequence>
<keyword evidence="2" id="KW-1185">Reference proteome</keyword>
<protein>
    <submittedName>
        <fullName evidence="1">Uncharacterized protein</fullName>
    </submittedName>
</protein>